<dbReference type="GO" id="GO:0008270">
    <property type="term" value="F:zinc ion binding"/>
    <property type="evidence" value="ECO:0007669"/>
    <property type="project" value="InterPro"/>
</dbReference>
<evidence type="ECO:0000256" key="8">
    <source>
        <dbReference type="ARBA" id="ARBA00023049"/>
    </source>
</evidence>
<keyword evidence="7" id="KW-0224">Dipeptidase</keyword>
<dbReference type="SUPFAM" id="SSF53187">
    <property type="entry name" value="Zn-dependent exopeptidases"/>
    <property type="match status" value="1"/>
</dbReference>
<dbReference type="GO" id="GO:0008777">
    <property type="term" value="F:acetylornithine deacetylase activity"/>
    <property type="evidence" value="ECO:0007669"/>
    <property type="project" value="TreeGrafter"/>
</dbReference>
<dbReference type="GO" id="GO:0016805">
    <property type="term" value="F:dipeptidase activity"/>
    <property type="evidence" value="ECO:0007669"/>
    <property type="project" value="UniProtKB-KW"/>
</dbReference>
<keyword evidence="3" id="KW-0645">Protease</keyword>
<evidence type="ECO:0000313" key="9">
    <source>
        <dbReference type="EMBL" id="RNA70407.1"/>
    </source>
</evidence>
<keyword evidence="5" id="KW-0378">Hydrolase</keyword>
<keyword evidence="6" id="KW-0862">Zinc</keyword>
<dbReference type="PANTHER" id="PTHR43808">
    <property type="entry name" value="ACETYLORNITHINE DEACETYLASE"/>
    <property type="match status" value="1"/>
</dbReference>
<keyword evidence="8" id="KW-0482">Metalloprotease</keyword>
<dbReference type="Gene3D" id="3.40.630.10">
    <property type="entry name" value="Zn peptidases"/>
    <property type="match status" value="1"/>
</dbReference>
<dbReference type="PANTHER" id="PTHR43808:SF31">
    <property type="entry name" value="N-ACETYL-L-CITRULLINE DEACETYLASE"/>
    <property type="match status" value="1"/>
</dbReference>
<dbReference type="NCBIfam" id="NF005591">
    <property type="entry name" value="PRK07318.1"/>
    <property type="match status" value="1"/>
</dbReference>
<organism evidence="9 10">
    <name type="scientific">Alteribacter keqinensis</name>
    <dbReference type="NCBI Taxonomy" id="2483800"/>
    <lineage>
        <taxon>Bacteria</taxon>
        <taxon>Bacillati</taxon>
        <taxon>Bacillota</taxon>
        <taxon>Bacilli</taxon>
        <taxon>Bacillales</taxon>
        <taxon>Bacillaceae</taxon>
        <taxon>Alteribacter</taxon>
    </lineage>
</organism>
<dbReference type="SUPFAM" id="SSF55031">
    <property type="entry name" value="Bacterial exopeptidase dimerisation domain"/>
    <property type="match status" value="1"/>
</dbReference>
<keyword evidence="4" id="KW-0479">Metal-binding</keyword>
<dbReference type="OrthoDB" id="9761532at2"/>
<dbReference type="GO" id="GO:0006508">
    <property type="term" value="P:proteolysis"/>
    <property type="evidence" value="ECO:0007669"/>
    <property type="project" value="UniProtKB-KW"/>
</dbReference>
<dbReference type="Proteomes" id="UP000278746">
    <property type="component" value="Unassembled WGS sequence"/>
</dbReference>
<keyword evidence="10" id="KW-1185">Reference proteome</keyword>
<accession>A0A3M7TXT4</accession>
<sequence length="468" mass="52399">MMSINWNERVQERKETVITDTQALLRQKSVLDPSTARQGEPFGKDIADTYNWLLNKARNEGFSTKDIEGYAGHIEYGEGEDIIGILCHIDVVPEGDGWSSDPYGAEIKDGKIIARGAIDDKGPTMAAYHALKLVKDLELPLSKRVRIIIGTDEESEWRCVDRYFKEEKMPLMGFAPDADFPVIYSEKGICDLFYTRNLKGDEKEGEHTLVHFKSGHRLNMVPENAVAVIETQYEDDLVKQFESFLHEEKLTGETKVLSENQIELTVKGRSVHGMEPDKGINGGLEMARFLQTCSFQASATDFAARLGEKFARDSRGKKLGIAHHDEQLGDLTMNIGILEYKDGKEAMIGINLRYPKGASFDEVKAVLDREMAPFEGVIKTHETPHMVEESSELVKVLSKVYEEQTGKKTELIAIGGGTYARSLDEGVAFGPLFPHRDDLAHQADEAIYIEDLLKATSIYAQAIYELAK</sequence>
<dbReference type="GO" id="GO:0008237">
    <property type="term" value="F:metallopeptidase activity"/>
    <property type="evidence" value="ECO:0007669"/>
    <property type="project" value="UniProtKB-KW"/>
</dbReference>
<gene>
    <name evidence="9" type="primary">pepV</name>
    <name evidence="9" type="ORF">EBO34_10935</name>
</gene>
<evidence type="ECO:0000256" key="2">
    <source>
        <dbReference type="ARBA" id="ARBA00006247"/>
    </source>
</evidence>
<reference evidence="9 10" key="1">
    <citation type="submission" date="2018-10" db="EMBL/GenBank/DDBJ databases">
        <title>Bacillus Keqinensis sp. nov., a moderately halophilic bacterium isolated from a saline-alkaline lake.</title>
        <authorList>
            <person name="Wang H."/>
        </authorList>
    </citation>
    <scope>NUCLEOTIDE SEQUENCE [LARGE SCALE GENOMIC DNA]</scope>
    <source>
        <strain evidence="9 10">KQ-3</strain>
    </source>
</reference>
<evidence type="ECO:0000256" key="7">
    <source>
        <dbReference type="ARBA" id="ARBA00022997"/>
    </source>
</evidence>
<dbReference type="AlphaFoldDB" id="A0A3M7TXT4"/>
<dbReference type="EMBL" id="RHIB01000001">
    <property type="protein sequence ID" value="RNA70407.1"/>
    <property type="molecule type" value="Genomic_DNA"/>
</dbReference>
<name>A0A3M7TXT4_9BACI</name>
<evidence type="ECO:0000256" key="6">
    <source>
        <dbReference type="ARBA" id="ARBA00022833"/>
    </source>
</evidence>
<dbReference type="Gene3D" id="3.30.70.360">
    <property type="match status" value="2"/>
</dbReference>
<dbReference type="InterPro" id="IPR010964">
    <property type="entry name" value="M20A_pepV-rel"/>
</dbReference>
<proteinExistence type="inferred from homology"/>
<dbReference type="Pfam" id="PF01546">
    <property type="entry name" value="Peptidase_M20"/>
    <property type="match status" value="1"/>
</dbReference>
<protein>
    <submittedName>
        <fullName evidence="9">Dipeptidase PepV</fullName>
    </submittedName>
</protein>
<comment type="cofactor">
    <cofactor evidence="1">
        <name>Zn(2+)</name>
        <dbReference type="ChEBI" id="CHEBI:29105"/>
    </cofactor>
</comment>
<comment type="caution">
    <text evidence="9">The sequence shown here is derived from an EMBL/GenBank/DDBJ whole genome shotgun (WGS) entry which is preliminary data.</text>
</comment>
<evidence type="ECO:0000256" key="5">
    <source>
        <dbReference type="ARBA" id="ARBA00022801"/>
    </source>
</evidence>
<dbReference type="CDD" id="cd03888">
    <property type="entry name" value="M20_PepV"/>
    <property type="match status" value="1"/>
</dbReference>
<evidence type="ECO:0000313" key="10">
    <source>
        <dbReference type="Proteomes" id="UP000278746"/>
    </source>
</evidence>
<dbReference type="InterPro" id="IPR050072">
    <property type="entry name" value="Peptidase_M20A"/>
</dbReference>
<dbReference type="NCBIfam" id="TIGR01887">
    <property type="entry name" value="dipeptidaselike"/>
    <property type="match status" value="1"/>
</dbReference>
<dbReference type="RefSeq" id="WP_122898168.1">
    <property type="nucleotide sequence ID" value="NZ_RHIB01000001.1"/>
</dbReference>
<evidence type="ECO:0000256" key="4">
    <source>
        <dbReference type="ARBA" id="ARBA00022723"/>
    </source>
</evidence>
<dbReference type="InterPro" id="IPR036264">
    <property type="entry name" value="Bact_exopeptidase_dim_dom"/>
</dbReference>
<comment type="similarity">
    <text evidence="2">Belongs to the peptidase M20A family.</text>
</comment>
<dbReference type="GO" id="GO:0006526">
    <property type="term" value="P:L-arginine biosynthetic process"/>
    <property type="evidence" value="ECO:0007669"/>
    <property type="project" value="TreeGrafter"/>
</dbReference>
<evidence type="ECO:0000256" key="3">
    <source>
        <dbReference type="ARBA" id="ARBA00022670"/>
    </source>
</evidence>
<evidence type="ECO:0000256" key="1">
    <source>
        <dbReference type="ARBA" id="ARBA00001947"/>
    </source>
</evidence>
<dbReference type="InterPro" id="IPR002933">
    <property type="entry name" value="Peptidase_M20"/>
</dbReference>